<evidence type="ECO:0000313" key="2">
    <source>
        <dbReference type="EMBL" id="EFX86853.1"/>
    </source>
</evidence>
<dbReference type="OMA" id="HREPSAM"/>
<reference evidence="2 3" key="1">
    <citation type="journal article" date="2011" name="Science">
        <title>The ecoresponsive genome of Daphnia pulex.</title>
        <authorList>
            <person name="Colbourne J.K."/>
            <person name="Pfrender M.E."/>
            <person name="Gilbert D."/>
            <person name="Thomas W.K."/>
            <person name="Tucker A."/>
            <person name="Oakley T.H."/>
            <person name="Tokishita S."/>
            <person name="Aerts A."/>
            <person name="Arnold G.J."/>
            <person name="Basu M.K."/>
            <person name="Bauer D.J."/>
            <person name="Caceres C.E."/>
            <person name="Carmel L."/>
            <person name="Casola C."/>
            <person name="Choi J.H."/>
            <person name="Detter J.C."/>
            <person name="Dong Q."/>
            <person name="Dusheyko S."/>
            <person name="Eads B.D."/>
            <person name="Frohlich T."/>
            <person name="Geiler-Samerotte K.A."/>
            <person name="Gerlach D."/>
            <person name="Hatcher P."/>
            <person name="Jogdeo S."/>
            <person name="Krijgsveld J."/>
            <person name="Kriventseva E.V."/>
            <person name="Kultz D."/>
            <person name="Laforsch C."/>
            <person name="Lindquist E."/>
            <person name="Lopez J."/>
            <person name="Manak J.R."/>
            <person name="Muller J."/>
            <person name="Pangilinan J."/>
            <person name="Patwardhan R.P."/>
            <person name="Pitluck S."/>
            <person name="Pritham E.J."/>
            <person name="Rechtsteiner A."/>
            <person name="Rho M."/>
            <person name="Rogozin I.B."/>
            <person name="Sakarya O."/>
            <person name="Salamov A."/>
            <person name="Schaack S."/>
            <person name="Shapiro H."/>
            <person name="Shiga Y."/>
            <person name="Skalitzky C."/>
            <person name="Smith Z."/>
            <person name="Souvorov A."/>
            <person name="Sung W."/>
            <person name="Tang Z."/>
            <person name="Tsuchiya D."/>
            <person name="Tu H."/>
            <person name="Vos H."/>
            <person name="Wang M."/>
            <person name="Wolf Y.I."/>
            <person name="Yamagata H."/>
            <person name="Yamada T."/>
            <person name="Ye Y."/>
            <person name="Shaw J.R."/>
            <person name="Andrews J."/>
            <person name="Crease T.J."/>
            <person name="Tang H."/>
            <person name="Lucas S.M."/>
            <person name="Robertson H.M."/>
            <person name="Bork P."/>
            <person name="Koonin E.V."/>
            <person name="Zdobnov E.M."/>
            <person name="Grigoriev I.V."/>
            <person name="Lynch M."/>
            <person name="Boore J.L."/>
        </authorList>
    </citation>
    <scope>NUCLEOTIDE SEQUENCE [LARGE SCALE GENOMIC DNA]</scope>
</reference>
<keyword evidence="3" id="KW-1185">Reference proteome</keyword>
<dbReference type="STRING" id="6669.E9G076"/>
<feature type="region of interest" description="Disordered" evidence="1">
    <location>
        <begin position="356"/>
        <end position="387"/>
    </location>
</feature>
<feature type="compositionally biased region" description="Low complexity" evidence="1">
    <location>
        <begin position="370"/>
        <end position="380"/>
    </location>
</feature>
<dbReference type="eggNOG" id="ENOG502RS0R">
    <property type="taxonomic scope" value="Eukaryota"/>
</dbReference>
<feature type="compositionally biased region" description="Polar residues" evidence="1">
    <location>
        <begin position="356"/>
        <end position="369"/>
    </location>
</feature>
<dbReference type="Proteomes" id="UP000000305">
    <property type="component" value="Unassembled WGS sequence"/>
</dbReference>
<dbReference type="EMBL" id="GL732528">
    <property type="protein sequence ID" value="EFX86853.1"/>
    <property type="molecule type" value="Genomic_DNA"/>
</dbReference>
<organism evidence="2 3">
    <name type="scientific">Daphnia pulex</name>
    <name type="common">Water flea</name>
    <dbReference type="NCBI Taxonomy" id="6669"/>
    <lineage>
        <taxon>Eukaryota</taxon>
        <taxon>Metazoa</taxon>
        <taxon>Ecdysozoa</taxon>
        <taxon>Arthropoda</taxon>
        <taxon>Crustacea</taxon>
        <taxon>Branchiopoda</taxon>
        <taxon>Diplostraca</taxon>
        <taxon>Cladocera</taxon>
        <taxon>Anomopoda</taxon>
        <taxon>Daphniidae</taxon>
        <taxon>Daphnia</taxon>
    </lineage>
</organism>
<evidence type="ECO:0000256" key="1">
    <source>
        <dbReference type="SAM" id="MobiDB-lite"/>
    </source>
</evidence>
<accession>E9G076</accession>
<sequence>MNHRLRPPSGEEQPIPGESYSTRQEEEQAEKLIDWDPFQSDIRYPMASDGLNLMGVNSAGSANNGMNSPRIQVSLPTNLKMPPRSPSRESVATEMSVSSSYLSECGWNSNKLPAHLSFLKAVPENQQLSAYLTPNRGPSPIPGGSGGGRFLRVPGASSVGVGGRSVDGGWWEEETDLSVIKNFSTLSKALGLQKSFSTGDIVSLDESGSPLHNNGGALRACVSEVAMGGIQQQYERMHPVFGMGSRSLSTWVAVGDGAAIQISSQLPSPQGRPTSVHVDSSKADAAAFCGGGGGGGGVTFTPADLILNLNKRVRQCYIRRRLLTTYKALERLSQSQFNLDQIAAVAEAAGGQVDLTMQSEQSQCQSQPFGSGEESSSAKAGSGGNSSPLDATWIKSALTLNDVERDQGRPLSKYMRNMMIFNWLHTLEDGPTEML</sequence>
<dbReference type="KEGG" id="dpx:DAPPUDRAFT_235564"/>
<dbReference type="PhylomeDB" id="E9G076"/>
<dbReference type="OrthoDB" id="6130045at2759"/>
<evidence type="ECO:0000313" key="3">
    <source>
        <dbReference type="Proteomes" id="UP000000305"/>
    </source>
</evidence>
<name>E9G076_DAPPU</name>
<dbReference type="HOGENOM" id="CLU_066737_0_0_1"/>
<dbReference type="InParanoid" id="E9G076"/>
<dbReference type="AlphaFoldDB" id="E9G076"/>
<gene>
    <name evidence="2" type="ORF">DAPPUDRAFT_235564</name>
</gene>
<protein>
    <submittedName>
        <fullName evidence="2">Uncharacterized protein</fullName>
    </submittedName>
</protein>
<proteinExistence type="predicted"/>
<feature type="region of interest" description="Disordered" evidence="1">
    <location>
        <begin position="1"/>
        <end position="29"/>
    </location>
</feature>